<accession>A0A061AMS1</accession>
<protein>
    <submittedName>
        <fullName evidence="2">RHTO0S02e04940g1_1</fullName>
    </submittedName>
</protein>
<gene>
    <name evidence="2" type="ORF">RHTO0S_02e04940g</name>
</gene>
<evidence type="ECO:0000256" key="1">
    <source>
        <dbReference type="SAM" id="MobiDB-lite"/>
    </source>
</evidence>
<dbReference type="AlphaFoldDB" id="A0A061AMS1"/>
<feature type="region of interest" description="Disordered" evidence="1">
    <location>
        <begin position="1"/>
        <end position="45"/>
    </location>
</feature>
<sequence length="177" mass="19078">MVDSACVPSRPQTPTDVYEYGSDYTTPAPSLLSRPTTPVLLEPPSPHPPMTVPSFSICRSTPAPAPIVLPPPSSPPLIPTPPGTTAPDSPSALSPTTTKEVDLDLDPHYLATPIQRSYFVHLSDLFEKKAVERIADAEDVKKEKSLSRVLPVLRRASVVVAGEEVQGKPSWRCCNLC</sequence>
<reference evidence="2" key="1">
    <citation type="journal article" date="2014" name="Genome Announc.">
        <title>Draft genome sequence of Rhodosporidium toruloides CECT1137, an oleaginous yeast of biotechnological interest.</title>
        <authorList>
            <person name="Morin N."/>
            <person name="Calcas X."/>
            <person name="Devillers H."/>
            <person name="Durrens P."/>
            <person name="Sherman D.J."/>
            <person name="Nicaud J.-M."/>
            <person name="Neuveglise C."/>
        </authorList>
    </citation>
    <scope>NUCLEOTIDE SEQUENCE</scope>
    <source>
        <strain evidence="2">CECT1137</strain>
    </source>
</reference>
<dbReference type="EMBL" id="LK052937">
    <property type="protein sequence ID" value="CDR36644.1"/>
    <property type="molecule type" value="Genomic_DNA"/>
</dbReference>
<name>A0A061AMS1_RHOTO</name>
<feature type="compositionally biased region" description="Polar residues" evidence="1">
    <location>
        <begin position="23"/>
        <end position="36"/>
    </location>
</feature>
<organism evidence="2">
    <name type="scientific">Rhodotorula toruloides</name>
    <name type="common">Yeast</name>
    <name type="synonym">Rhodosporidium toruloides</name>
    <dbReference type="NCBI Taxonomy" id="5286"/>
    <lineage>
        <taxon>Eukaryota</taxon>
        <taxon>Fungi</taxon>
        <taxon>Dikarya</taxon>
        <taxon>Basidiomycota</taxon>
        <taxon>Pucciniomycotina</taxon>
        <taxon>Microbotryomycetes</taxon>
        <taxon>Sporidiobolales</taxon>
        <taxon>Sporidiobolaceae</taxon>
        <taxon>Rhodotorula</taxon>
    </lineage>
</organism>
<evidence type="ECO:0000313" key="2">
    <source>
        <dbReference type="EMBL" id="CDR36644.1"/>
    </source>
</evidence>
<feature type="compositionally biased region" description="Pro residues" evidence="1">
    <location>
        <begin position="69"/>
        <end position="84"/>
    </location>
</feature>
<dbReference type="OrthoDB" id="10421972at2759"/>
<feature type="region of interest" description="Disordered" evidence="1">
    <location>
        <begin position="69"/>
        <end position="97"/>
    </location>
</feature>
<proteinExistence type="predicted"/>